<organism evidence="6 7">
    <name type="scientific">Shewanella morhuae</name>
    <dbReference type="NCBI Taxonomy" id="365591"/>
    <lineage>
        <taxon>Bacteria</taxon>
        <taxon>Pseudomonadati</taxon>
        <taxon>Pseudomonadota</taxon>
        <taxon>Gammaproteobacteria</taxon>
        <taxon>Alteromonadales</taxon>
        <taxon>Shewanellaceae</taxon>
        <taxon>Shewanella</taxon>
    </lineage>
</organism>
<dbReference type="Pfam" id="PF03067">
    <property type="entry name" value="LPMO_10"/>
    <property type="match status" value="1"/>
</dbReference>
<feature type="domain" description="Chitin-binding type-3" evidence="5">
    <location>
        <begin position="480"/>
        <end position="523"/>
    </location>
</feature>
<evidence type="ECO:0000313" key="7">
    <source>
        <dbReference type="Proteomes" id="UP000240506"/>
    </source>
</evidence>
<name>A0ABX5HW42_9GAMM</name>
<reference evidence="6 7" key="1">
    <citation type="submission" date="2018-04" db="EMBL/GenBank/DDBJ databases">
        <title>Genomic sequence of a freshwater isolate of Shewanella morhuae.</title>
        <authorList>
            <person name="Castillo D.E."/>
            <person name="Gram L."/>
        </authorList>
    </citation>
    <scope>NUCLEOTIDE SEQUENCE [LARGE SCALE GENOMIC DNA]</scope>
    <source>
        <strain evidence="6 7">CW7</strain>
    </source>
</reference>
<dbReference type="Pfam" id="PF18416">
    <property type="entry name" value="GbpA_2"/>
    <property type="match status" value="1"/>
</dbReference>
<dbReference type="InterPro" id="IPR003610">
    <property type="entry name" value="CBM5/12"/>
</dbReference>
<dbReference type="PANTHER" id="PTHR34823">
    <property type="entry name" value="GLCNAC-BINDING PROTEIN A"/>
    <property type="match status" value="1"/>
</dbReference>
<dbReference type="InterPro" id="IPR041029">
    <property type="entry name" value="GbpA_2"/>
</dbReference>
<proteinExistence type="predicted"/>
<protein>
    <recommendedName>
        <fullName evidence="5">Chitin-binding type-3 domain-containing protein</fullName>
    </recommendedName>
</protein>
<dbReference type="CDD" id="cd12215">
    <property type="entry name" value="ChiC_BD"/>
    <property type="match status" value="2"/>
</dbReference>
<dbReference type="SUPFAM" id="SSF51055">
    <property type="entry name" value="Carbohydrate binding domain"/>
    <property type="match status" value="2"/>
</dbReference>
<comment type="caution">
    <text evidence="6">The sequence shown here is derived from an EMBL/GenBank/DDBJ whole genome shotgun (WGS) entry which is preliminary data.</text>
</comment>
<dbReference type="PANTHER" id="PTHR34823:SF1">
    <property type="entry name" value="CHITIN-BINDING TYPE-4 DOMAIN-CONTAINING PROTEIN"/>
    <property type="match status" value="1"/>
</dbReference>
<sequence>MRLAHFFRTAIYYVNNRRNLVMSAIFSVRRLVSAAILLGISQQALAHGFVEFPKARQQFCVNDGGYWWPADGSGIPNLACRQAFTEAGTVQFVQNNEFSINVSDYNNLAAVKTAIPNGLLCAGGDTAKRGLDLPSAHYQRTTVTPDANGQIELLFDAHTPHNPSFWQFFLSNSDFNSATESLSWEKLTLVDELQDQPIVIINGKKFYRIMVTLPASRSGDATLYTRWQRNDVVGEGFYNCSDIRIGAGTVDPDPTPTPDTWVTAGAYVPTGVNPKVGDEVWFRVFSAQGDERVFERLTITPSNVANWAQELAGIIAASHSAQVQVGVKQTSGAIVFSATDIVTNQVWLQAADQSYRLDLKSAPSAIVALTGLASEYTLAEGKAQLQLSLSATNSPNQAIETQVRVQTLGAPAGTWVFEQNLNVGETVQALAISLTQAGDYVLHINQAVSGQAQQFAFKVNTEATTPPTTCGISDPAAGRYAAWNASNAYQTGDKVAHAQLVWQAKWWQQGSEPSSNNEAWQLVSVVTQPWSASMGYPQGAQVSYQDKLWQAKWWSRNEVPSASSAWTDKGAYVCP</sequence>
<evidence type="ECO:0000313" key="6">
    <source>
        <dbReference type="EMBL" id="PTA50458.1"/>
    </source>
</evidence>
<accession>A0ABX5HW42</accession>
<dbReference type="Proteomes" id="UP000240506">
    <property type="component" value="Unassembled WGS sequence"/>
</dbReference>
<dbReference type="SUPFAM" id="SSF81296">
    <property type="entry name" value="E set domains"/>
    <property type="match status" value="1"/>
</dbReference>
<dbReference type="InterPro" id="IPR036573">
    <property type="entry name" value="CBM_sf_5/12"/>
</dbReference>
<gene>
    <name evidence="6" type="ORF">C9I43_08065</name>
</gene>
<dbReference type="InterPro" id="IPR004302">
    <property type="entry name" value="Cellulose/chitin-bd_N"/>
</dbReference>
<evidence type="ECO:0000256" key="2">
    <source>
        <dbReference type="ARBA" id="ARBA00022669"/>
    </source>
</evidence>
<keyword evidence="4" id="KW-0378">Hydrolase</keyword>
<dbReference type="SMART" id="SM00495">
    <property type="entry name" value="ChtBD3"/>
    <property type="match status" value="2"/>
</dbReference>
<dbReference type="InterPro" id="IPR051024">
    <property type="entry name" value="GlcNAc_Chitin_IntDeg"/>
</dbReference>
<dbReference type="Gene3D" id="3.30.70.2150">
    <property type="match status" value="1"/>
</dbReference>
<evidence type="ECO:0000259" key="5">
    <source>
        <dbReference type="SMART" id="SM00495"/>
    </source>
</evidence>
<feature type="domain" description="Chitin-binding type-3" evidence="5">
    <location>
        <begin position="527"/>
        <end position="569"/>
    </location>
</feature>
<dbReference type="Gene3D" id="2.10.10.20">
    <property type="entry name" value="Carbohydrate-binding module superfamily 5/12"/>
    <property type="match status" value="2"/>
</dbReference>
<keyword evidence="3" id="KW-0732">Signal</keyword>
<evidence type="ECO:0000256" key="4">
    <source>
        <dbReference type="ARBA" id="ARBA00022801"/>
    </source>
</evidence>
<dbReference type="Pfam" id="PF02839">
    <property type="entry name" value="CBM_5_12"/>
    <property type="match status" value="1"/>
</dbReference>
<keyword evidence="2" id="KW-0147">Chitin-binding</keyword>
<keyword evidence="7" id="KW-1185">Reference proteome</keyword>
<dbReference type="Gene3D" id="2.70.50.50">
    <property type="entry name" value="chitin-binding protein cbp21"/>
    <property type="match status" value="1"/>
</dbReference>
<evidence type="ECO:0000256" key="1">
    <source>
        <dbReference type="ARBA" id="ARBA00022525"/>
    </source>
</evidence>
<evidence type="ECO:0000256" key="3">
    <source>
        <dbReference type="ARBA" id="ARBA00022729"/>
    </source>
</evidence>
<dbReference type="InterPro" id="IPR014756">
    <property type="entry name" value="Ig_E-set"/>
</dbReference>
<keyword evidence="1" id="KW-0964">Secreted</keyword>
<dbReference type="EMBL" id="PYSG01000002">
    <property type="protein sequence ID" value="PTA50458.1"/>
    <property type="molecule type" value="Genomic_DNA"/>
</dbReference>